<proteinExistence type="predicted"/>
<protein>
    <submittedName>
        <fullName evidence="1">Uncharacterized protein</fullName>
    </submittedName>
</protein>
<dbReference type="Proteomes" id="UP001465153">
    <property type="component" value="Unassembled WGS sequence"/>
</dbReference>
<accession>A0ABQ0AAC4</accession>
<dbReference type="InterPro" id="IPR058510">
    <property type="entry name" value="DUF8197"/>
</dbReference>
<reference evidence="1 2" key="1">
    <citation type="submission" date="2024-04" db="EMBL/GenBank/DDBJ databases">
        <title>Draft genome sequence of Sessilibacter corallicola NBRC 116591.</title>
        <authorList>
            <person name="Miyakawa T."/>
            <person name="Kusuya Y."/>
            <person name="Miura T."/>
        </authorList>
    </citation>
    <scope>NUCLEOTIDE SEQUENCE [LARGE SCALE GENOMIC DNA]</scope>
    <source>
        <strain evidence="1 2">KU-00831-HH</strain>
    </source>
</reference>
<dbReference type="NCBIfam" id="NF046101">
    <property type="entry name" value="PA3496_fam"/>
    <property type="match status" value="1"/>
</dbReference>
<evidence type="ECO:0000313" key="2">
    <source>
        <dbReference type="Proteomes" id="UP001465153"/>
    </source>
</evidence>
<sequence length="96" mass="11325">MKPKPINLGQTNTPDSDTYKRLFCVWIVEEENMRDELANEEISTNDILNGIGDELNEFTELNEQIDARRKLEDALEARRLSREIQEFDFDFDDLDE</sequence>
<organism evidence="1 2">
    <name type="scientific">Sessilibacter corallicola</name>
    <dbReference type="NCBI Taxonomy" id="2904075"/>
    <lineage>
        <taxon>Bacteria</taxon>
        <taxon>Pseudomonadati</taxon>
        <taxon>Pseudomonadota</taxon>
        <taxon>Gammaproteobacteria</taxon>
        <taxon>Cellvibrionales</taxon>
        <taxon>Cellvibrionaceae</taxon>
        <taxon>Sessilibacter</taxon>
    </lineage>
</organism>
<dbReference type="Pfam" id="PF26620">
    <property type="entry name" value="DUF8197"/>
    <property type="match status" value="1"/>
</dbReference>
<gene>
    <name evidence="1" type="ORF">NBRC116591_24020</name>
</gene>
<evidence type="ECO:0000313" key="1">
    <source>
        <dbReference type="EMBL" id="GAA6168591.1"/>
    </source>
</evidence>
<name>A0ABQ0AAC4_9GAMM</name>
<dbReference type="EMBL" id="BAABWN010000007">
    <property type="protein sequence ID" value="GAA6168591.1"/>
    <property type="molecule type" value="Genomic_DNA"/>
</dbReference>
<dbReference type="InterPro" id="IPR058059">
    <property type="entry name" value="PA3496-like"/>
</dbReference>
<comment type="caution">
    <text evidence="1">The sequence shown here is derived from an EMBL/GenBank/DDBJ whole genome shotgun (WGS) entry which is preliminary data.</text>
</comment>
<keyword evidence="2" id="KW-1185">Reference proteome</keyword>